<dbReference type="RefSeq" id="WP_166252135.1">
    <property type="nucleotide sequence ID" value="NZ_JAAMOW010000002.1"/>
</dbReference>
<evidence type="ECO:0000313" key="1">
    <source>
        <dbReference type="EMBL" id="NGY03906.1"/>
    </source>
</evidence>
<proteinExistence type="predicted"/>
<reference evidence="1 2" key="1">
    <citation type="journal article" date="2014" name="Int. J. Syst. Evol. Microbiol.">
        <title>Solimonas terrae sp. nov., isolated from soil.</title>
        <authorList>
            <person name="Kim S.J."/>
            <person name="Moon J.Y."/>
            <person name="Weon H.Y."/>
            <person name="Ahn J.H."/>
            <person name="Chen W.M."/>
            <person name="Kwon S.W."/>
        </authorList>
    </citation>
    <scope>NUCLEOTIDE SEQUENCE [LARGE SCALE GENOMIC DNA]</scope>
    <source>
        <strain evidence="1 2">KIS83-12</strain>
    </source>
</reference>
<dbReference type="Proteomes" id="UP000472676">
    <property type="component" value="Unassembled WGS sequence"/>
</dbReference>
<keyword evidence="2" id="KW-1185">Reference proteome</keyword>
<evidence type="ECO:0000313" key="2">
    <source>
        <dbReference type="Proteomes" id="UP000472676"/>
    </source>
</evidence>
<sequence length="454" mass="51224">MSSDSTFQFIDLDAEQHRAELLFDVLGHEKPWYPVMGCRPVSSGCDHCVGLQLHNDWLRRNGRPTVATLQPPTLQQAEIGRVRAFAREDHVIVAPGSDLFDPAISDEQLDYIILTIASRPDVLFYWFTKHAERQRDYLLALSTYPNTPGTRPRPKWPLANVRIGISVEDNETYRARAPYLFETPAMFRIVRFEPVLGPIDVEKIELWSGDILWPLRGIVQAYGGTQQNGERFWLPLDEPLTHTPKPDLIIIGGERGEKARPPHPMWIRNIEKAARTWAVPVFFRGWGSCRPVVRPDLENDPTLVIVSIDGYHRGKGLGGATNFLATQSGLGGDVYFTRPSSEADPSLFYYPVVKLDARPEWFAPSQKQRITDISPAARDLAKLHARERYRLMQESRMQTEETVAVTPPKIAMGARLRGILNTPISELPVREILNTPIGELSGRNRPPKSGASND</sequence>
<protein>
    <submittedName>
        <fullName evidence="1">DUF5131 family protein</fullName>
    </submittedName>
</protein>
<dbReference type="InterPro" id="IPR011101">
    <property type="entry name" value="DUF5131"/>
</dbReference>
<dbReference type="Pfam" id="PF07505">
    <property type="entry name" value="DUF5131"/>
    <property type="match status" value="1"/>
</dbReference>
<accession>A0A6M2BMS9</accession>
<dbReference type="AlphaFoldDB" id="A0A6M2BMS9"/>
<organism evidence="1 2">
    <name type="scientific">Solimonas terrae</name>
    <dbReference type="NCBI Taxonomy" id="1396819"/>
    <lineage>
        <taxon>Bacteria</taxon>
        <taxon>Pseudomonadati</taxon>
        <taxon>Pseudomonadota</taxon>
        <taxon>Gammaproteobacteria</taxon>
        <taxon>Nevskiales</taxon>
        <taxon>Nevskiaceae</taxon>
        <taxon>Solimonas</taxon>
    </lineage>
</organism>
<dbReference type="EMBL" id="JAAMOW010000002">
    <property type="protein sequence ID" value="NGY03906.1"/>
    <property type="molecule type" value="Genomic_DNA"/>
</dbReference>
<name>A0A6M2BMS9_9GAMM</name>
<gene>
    <name evidence="1" type="ORF">G7Y85_03960</name>
</gene>
<comment type="caution">
    <text evidence="1">The sequence shown here is derived from an EMBL/GenBank/DDBJ whole genome shotgun (WGS) entry which is preliminary data.</text>
</comment>